<feature type="region of interest" description="Disordered" evidence="1">
    <location>
        <begin position="239"/>
        <end position="282"/>
    </location>
</feature>
<reference evidence="2" key="1">
    <citation type="submission" date="2022-08" db="EMBL/GenBank/DDBJ databases">
        <title>A Global Phylogenomic Analysis of the Shiitake Genus Lentinula.</title>
        <authorList>
            <consortium name="DOE Joint Genome Institute"/>
            <person name="Sierra-Patev S."/>
            <person name="Min B."/>
            <person name="Naranjo-Ortiz M."/>
            <person name="Looney B."/>
            <person name="Konkel Z."/>
            <person name="Slot J.C."/>
            <person name="Sakamoto Y."/>
            <person name="Steenwyk J.L."/>
            <person name="Rokas A."/>
            <person name="Carro J."/>
            <person name="Camarero S."/>
            <person name="Ferreira P."/>
            <person name="Molpeceres G."/>
            <person name="Ruiz-Duenas F.J."/>
            <person name="Serrano A."/>
            <person name="Henrissat B."/>
            <person name="Drula E."/>
            <person name="Hughes K.W."/>
            <person name="Mata J.L."/>
            <person name="Ishikawa N.K."/>
            <person name="Vargas-Isla R."/>
            <person name="Ushijima S."/>
            <person name="Smith C.A."/>
            <person name="Ahrendt S."/>
            <person name="Andreopoulos W."/>
            <person name="He G."/>
            <person name="Labutti K."/>
            <person name="Lipzen A."/>
            <person name="Ng V."/>
            <person name="Riley R."/>
            <person name="Sandor L."/>
            <person name="Barry K."/>
            <person name="Martinez A.T."/>
            <person name="Xiao Y."/>
            <person name="Gibbons J.G."/>
            <person name="Terashima K."/>
            <person name="Grigoriev I.V."/>
            <person name="Hibbett D.S."/>
        </authorList>
    </citation>
    <scope>NUCLEOTIDE SEQUENCE</scope>
    <source>
        <strain evidence="2">RHP3577 ss4</strain>
    </source>
</reference>
<dbReference type="EMBL" id="JANVFT010000081">
    <property type="protein sequence ID" value="KAJ4473248.1"/>
    <property type="molecule type" value="Genomic_DNA"/>
</dbReference>
<sequence length="426" mass="46224">MRLRALRRDDKDSRTRERERRRIRGKEEERAIIGTANSPLLPQPPSLGHKPPSVRPSASAPERRLRELGLDDVDRTPRLGTRGLPSSAVSTTTAPSPRNKWTGKAKQIQDFQPSKRQSISLRRSISRSRSPAIYRSRSPTPDAGTGTITPTLTATTNHPNAGMSPMGKIFSTLSSGWRRSESVVSLGLGLAHGHLTHARSASSVPGVTGASNTCSPSSAPSGISVLRAVVGTSSTMGVTSLPNSAIPSLSTSPVSSRSPVSPSSIRPRPNHALTQPQILGFARSDPRVRSHMKFFVDSDEDARSDSSSLDLDDDNMSLFSDEGEYRRVRHVSSWNQEGGRHPAELDSLEPEQLSPTSPISFSPYPSHGGSDYEYRYDHRYNLGPSSSIAFAPRRRGWDAVSDGDIVDVMSNLDISDDEGSKGDDIE</sequence>
<evidence type="ECO:0000313" key="2">
    <source>
        <dbReference type="EMBL" id="KAJ4473248.1"/>
    </source>
</evidence>
<feature type="region of interest" description="Disordered" evidence="1">
    <location>
        <begin position="332"/>
        <end position="366"/>
    </location>
</feature>
<organism evidence="2 3">
    <name type="scientific">Lentinula lateritia</name>
    <dbReference type="NCBI Taxonomy" id="40482"/>
    <lineage>
        <taxon>Eukaryota</taxon>
        <taxon>Fungi</taxon>
        <taxon>Dikarya</taxon>
        <taxon>Basidiomycota</taxon>
        <taxon>Agaricomycotina</taxon>
        <taxon>Agaricomycetes</taxon>
        <taxon>Agaricomycetidae</taxon>
        <taxon>Agaricales</taxon>
        <taxon>Marasmiineae</taxon>
        <taxon>Omphalotaceae</taxon>
        <taxon>Lentinula</taxon>
    </lineage>
</organism>
<gene>
    <name evidence="2" type="ORF">C8R41DRAFT_584386</name>
</gene>
<feature type="region of interest" description="Disordered" evidence="1">
    <location>
        <begin position="298"/>
        <end position="317"/>
    </location>
</feature>
<evidence type="ECO:0000256" key="1">
    <source>
        <dbReference type="SAM" id="MobiDB-lite"/>
    </source>
</evidence>
<feature type="compositionally biased region" description="Low complexity" evidence="1">
    <location>
        <begin position="114"/>
        <end position="138"/>
    </location>
</feature>
<feature type="compositionally biased region" description="Basic and acidic residues" evidence="1">
    <location>
        <begin position="1"/>
        <end position="31"/>
    </location>
</feature>
<feature type="region of interest" description="Disordered" evidence="1">
    <location>
        <begin position="1"/>
        <end position="147"/>
    </location>
</feature>
<keyword evidence="3" id="KW-1185">Reference proteome</keyword>
<feature type="compositionally biased region" description="Low complexity" evidence="1">
    <location>
        <begin position="85"/>
        <end position="97"/>
    </location>
</feature>
<evidence type="ECO:0000313" key="3">
    <source>
        <dbReference type="Proteomes" id="UP001150217"/>
    </source>
</evidence>
<feature type="compositionally biased region" description="Basic and acidic residues" evidence="1">
    <location>
        <begin position="61"/>
        <end position="77"/>
    </location>
</feature>
<dbReference type="Proteomes" id="UP001150217">
    <property type="component" value="Unassembled WGS sequence"/>
</dbReference>
<protein>
    <submittedName>
        <fullName evidence="2">Uncharacterized protein</fullName>
    </submittedName>
</protein>
<accession>A0ABQ8V4A6</accession>
<feature type="compositionally biased region" description="Low complexity" evidence="1">
    <location>
        <begin position="244"/>
        <end position="267"/>
    </location>
</feature>
<name>A0ABQ8V4A6_9AGAR</name>
<comment type="caution">
    <text evidence="2">The sequence shown here is derived from an EMBL/GenBank/DDBJ whole genome shotgun (WGS) entry which is preliminary data.</text>
</comment>
<proteinExistence type="predicted"/>